<dbReference type="HOGENOM" id="CLU_078891_0_0_1"/>
<dbReference type="Proteomes" id="UP000008281">
    <property type="component" value="Unassembled WGS sequence"/>
</dbReference>
<sequence length="274" mass="30560">MLKIFGKVLNADLEGTVDPNCVQTCFEASDCILAYFDASGRCQLFNFNETETLEVEETTKADGLFVAFKTTLPNETCPVFESILPVVNNGEDPITWKKSEKTFSFQKCRGDWKMFNRPGLTVCMQVFLLEIAGGISRLEAMQYCESINTTLTGVATIEESKWLQGGVNWEKDRFKKLYPGAQEWDGVWMDGIRNCTGFKEANCRNFDWSDGYTEGQDALTSSSNAALSYTTTDRKKLENCLEIIIINADYTINDVDCDQAGSLNLGAACGYPLV</sequence>
<dbReference type="OMA" id="TINDVCC"/>
<feature type="domain" description="PAN-3" evidence="1">
    <location>
        <begin position="1"/>
        <end position="105"/>
    </location>
</feature>
<protein>
    <recommendedName>
        <fullName evidence="1">PAN-3 domain-containing protein</fullName>
    </recommendedName>
</protein>
<name>E3N8K6_CAERE</name>
<keyword evidence="3" id="KW-1185">Reference proteome</keyword>
<evidence type="ECO:0000313" key="2">
    <source>
        <dbReference type="EMBL" id="EFO89483.1"/>
    </source>
</evidence>
<evidence type="ECO:0000313" key="3">
    <source>
        <dbReference type="Proteomes" id="UP000008281"/>
    </source>
</evidence>
<dbReference type="InParanoid" id="E3N8K6"/>
<dbReference type="PANTHER" id="PTHR47629:SF5">
    <property type="entry name" value="C-TYPE LECTIN-RELATED"/>
    <property type="match status" value="1"/>
</dbReference>
<dbReference type="Pfam" id="PF08277">
    <property type="entry name" value="PAN_3"/>
    <property type="match status" value="1"/>
</dbReference>
<dbReference type="PANTHER" id="PTHR47629">
    <property type="entry name" value="C-TYPE LECTIN-RELATED"/>
    <property type="match status" value="1"/>
</dbReference>
<dbReference type="STRING" id="31234.E3N8K6"/>
<dbReference type="SMART" id="SM00605">
    <property type="entry name" value="CW"/>
    <property type="match status" value="1"/>
</dbReference>
<dbReference type="EMBL" id="DS268557">
    <property type="protein sequence ID" value="EFO89483.1"/>
    <property type="molecule type" value="Genomic_DNA"/>
</dbReference>
<dbReference type="OrthoDB" id="5841182at2759"/>
<dbReference type="InterPro" id="IPR006583">
    <property type="entry name" value="PAN-3_domain"/>
</dbReference>
<dbReference type="InterPro" id="IPR016186">
    <property type="entry name" value="C-type_lectin-like/link_sf"/>
</dbReference>
<reference evidence="2" key="1">
    <citation type="submission" date="2007-07" db="EMBL/GenBank/DDBJ databases">
        <title>PCAP assembly of the Caenorhabditis remanei genome.</title>
        <authorList>
            <consortium name="The Caenorhabditis remanei Sequencing Consortium"/>
            <person name="Wilson R.K."/>
        </authorList>
    </citation>
    <scope>NUCLEOTIDE SEQUENCE [LARGE SCALE GENOMIC DNA]</scope>
    <source>
        <strain evidence="2">PB4641</strain>
    </source>
</reference>
<dbReference type="Gene3D" id="3.10.100.10">
    <property type="entry name" value="Mannose-Binding Protein A, subunit A"/>
    <property type="match status" value="1"/>
</dbReference>
<gene>
    <name evidence="2" type="ORF">CRE_18179</name>
</gene>
<proteinExistence type="predicted"/>
<dbReference type="SUPFAM" id="SSF56436">
    <property type="entry name" value="C-type lectin-like"/>
    <property type="match status" value="1"/>
</dbReference>
<dbReference type="AlphaFoldDB" id="E3N8K6"/>
<dbReference type="InterPro" id="IPR016187">
    <property type="entry name" value="CTDL_fold"/>
</dbReference>
<dbReference type="eggNOG" id="KOG4297">
    <property type="taxonomic scope" value="Eukaryota"/>
</dbReference>
<evidence type="ECO:0000259" key="1">
    <source>
        <dbReference type="SMART" id="SM00605"/>
    </source>
</evidence>
<accession>E3N8K6</accession>
<organism evidence="3">
    <name type="scientific">Caenorhabditis remanei</name>
    <name type="common">Caenorhabditis vulgaris</name>
    <dbReference type="NCBI Taxonomy" id="31234"/>
    <lineage>
        <taxon>Eukaryota</taxon>
        <taxon>Metazoa</taxon>
        <taxon>Ecdysozoa</taxon>
        <taxon>Nematoda</taxon>
        <taxon>Chromadorea</taxon>
        <taxon>Rhabditida</taxon>
        <taxon>Rhabditina</taxon>
        <taxon>Rhabditomorpha</taxon>
        <taxon>Rhabditoidea</taxon>
        <taxon>Rhabditidae</taxon>
        <taxon>Peloderinae</taxon>
        <taxon>Caenorhabditis</taxon>
    </lineage>
</organism>